<keyword evidence="1" id="KW-0472">Membrane</keyword>
<sequence length="126" mass="14267">MKPLILPFLIFTALLAAPPLLLMQAGRADLLIANFWLWFAVLTGLTFIAVASIVIGGRISAENYAQIFLAATVVKLLLCLSFVVVHLLKHQENKLVFASNFFYLYFLNTAFEVYVLLRNLRHQKLK</sequence>
<feature type="transmembrane region" description="Helical" evidence="1">
    <location>
        <begin position="67"/>
        <end position="88"/>
    </location>
</feature>
<protein>
    <submittedName>
        <fullName evidence="2">Uncharacterized protein</fullName>
    </submittedName>
</protein>
<feature type="transmembrane region" description="Helical" evidence="1">
    <location>
        <begin position="33"/>
        <end position="55"/>
    </location>
</feature>
<keyword evidence="3" id="KW-1185">Reference proteome</keyword>
<dbReference type="Proteomes" id="UP000242687">
    <property type="component" value="Unassembled WGS sequence"/>
</dbReference>
<evidence type="ECO:0000313" key="3">
    <source>
        <dbReference type="Proteomes" id="UP000242687"/>
    </source>
</evidence>
<dbReference type="AlphaFoldDB" id="A0A2H9VNB7"/>
<dbReference type="OrthoDB" id="981547at2"/>
<accession>A0A2H9VNB7</accession>
<gene>
    <name evidence="2" type="ORF">CLV57_2958</name>
</gene>
<dbReference type="RefSeq" id="WP_100342129.1">
    <property type="nucleotide sequence ID" value="NZ_PGFJ01000002.1"/>
</dbReference>
<organism evidence="2 3">
    <name type="scientific">Mucilaginibacter auburnensis</name>
    <dbReference type="NCBI Taxonomy" id="1457233"/>
    <lineage>
        <taxon>Bacteria</taxon>
        <taxon>Pseudomonadati</taxon>
        <taxon>Bacteroidota</taxon>
        <taxon>Sphingobacteriia</taxon>
        <taxon>Sphingobacteriales</taxon>
        <taxon>Sphingobacteriaceae</taxon>
        <taxon>Mucilaginibacter</taxon>
    </lineage>
</organism>
<keyword evidence="1" id="KW-1133">Transmembrane helix</keyword>
<evidence type="ECO:0000313" key="2">
    <source>
        <dbReference type="EMBL" id="PJJ79819.1"/>
    </source>
</evidence>
<comment type="caution">
    <text evidence="2">The sequence shown here is derived from an EMBL/GenBank/DDBJ whole genome shotgun (WGS) entry which is preliminary data.</text>
</comment>
<feature type="transmembrane region" description="Helical" evidence="1">
    <location>
        <begin position="100"/>
        <end position="117"/>
    </location>
</feature>
<reference evidence="2 3" key="1">
    <citation type="submission" date="2017-11" db="EMBL/GenBank/DDBJ databases">
        <title>Genomic Encyclopedia of Archaeal and Bacterial Type Strains, Phase II (KMG-II): From Individual Species to Whole Genera.</title>
        <authorList>
            <person name="Goeker M."/>
        </authorList>
    </citation>
    <scope>NUCLEOTIDE SEQUENCE [LARGE SCALE GENOMIC DNA]</scope>
    <source>
        <strain evidence="2 3">DSM 28175</strain>
    </source>
</reference>
<keyword evidence="1" id="KW-0812">Transmembrane</keyword>
<evidence type="ECO:0000256" key="1">
    <source>
        <dbReference type="SAM" id="Phobius"/>
    </source>
</evidence>
<name>A0A2H9VNB7_9SPHI</name>
<dbReference type="EMBL" id="PGFJ01000002">
    <property type="protein sequence ID" value="PJJ79819.1"/>
    <property type="molecule type" value="Genomic_DNA"/>
</dbReference>
<proteinExistence type="predicted"/>